<evidence type="ECO:0000313" key="4">
    <source>
        <dbReference type="EMBL" id="PRT68465.1"/>
    </source>
</evidence>
<dbReference type="Proteomes" id="UP000238573">
    <property type="component" value="Unassembled WGS sequence"/>
</dbReference>
<dbReference type="PANTHER" id="PTHR43877">
    <property type="entry name" value="AMINOALKYLPHOSPHONATE N-ACETYLTRANSFERASE-RELATED-RELATED"/>
    <property type="match status" value="1"/>
</dbReference>
<protein>
    <submittedName>
        <fullName evidence="4">GNAT family N-acetyltransferase</fullName>
    </submittedName>
</protein>
<evidence type="ECO:0000256" key="2">
    <source>
        <dbReference type="ARBA" id="ARBA00023315"/>
    </source>
</evidence>
<organism evidence="4 5">
    <name type="scientific">Streptococcus anginosus</name>
    <dbReference type="NCBI Taxonomy" id="1328"/>
    <lineage>
        <taxon>Bacteria</taxon>
        <taxon>Bacillati</taxon>
        <taxon>Bacillota</taxon>
        <taxon>Bacilli</taxon>
        <taxon>Lactobacillales</taxon>
        <taxon>Streptococcaceae</taxon>
        <taxon>Streptococcus</taxon>
        <taxon>Streptococcus anginosus group</taxon>
    </lineage>
</organism>
<keyword evidence="2" id="KW-0012">Acyltransferase</keyword>
<dbReference type="RefSeq" id="WP_106384804.1">
    <property type="nucleotide sequence ID" value="NZ_PVSZ01000022.1"/>
</dbReference>
<evidence type="ECO:0000256" key="1">
    <source>
        <dbReference type="ARBA" id="ARBA00022679"/>
    </source>
</evidence>
<evidence type="ECO:0000313" key="5">
    <source>
        <dbReference type="Proteomes" id="UP000238573"/>
    </source>
</evidence>
<dbReference type="InterPro" id="IPR016181">
    <property type="entry name" value="Acyl_CoA_acyltransferase"/>
</dbReference>
<sequence>MIRPAELSDAAAIQEINATALGYDFGLIETRQKLSELLDRSDHFILVAENVAGKIVGYAHAASYDCLYFPPLLNLLALAVDKDFQGQGYGKALMQAIREEGVAAGYTGIRINSGISRMKAHEFYRKLGCEEKANQKRFYWNF</sequence>
<evidence type="ECO:0000259" key="3">
    <source>
        <dbReference type="PROSITE" id="PS51186"/>
    </source>
</evidence>
<dbReference type="SUPFAM" id="SSF55729">
    <property type="entry name" value="Acyl-CoA N-acyltransferases (Nat)"/>
    <property type="match status" value="1"/>
</dbReference>
<dbReference type="Gene3D" id="3.40.630.30">
    <property type="match status" value="1"/>
</dbReference>
<comment type="caution">
    <text evidence="4">The sequence shown here is derived from an EMBL/GenBank/DDBJ whole genome shotgun (WGS) entry which is preliminary data.</text>
</comment>
<dbReference type="Pfam" id="PF00583">
    <property type="entry name" value="Acetyltransf_1"/>
    <property type="match status" value="1"/>
</dbReference>
<dbReference type="GO" id="GO:0016747">
    <property type="term" value="F:acyltransferase activity, transferring groups other than amino-acyl groups"/>
    <property type="evidence" value="ECO:0007669"/>
    <property type="project" value="InterPro"/>
</dbReference>
<feature type="domain" description="N-acetyltransferase" evidence="3">
    <location>
        <begin position="1"/>
        <end position="142"/>
    </location>
</feature>
<dbReference type="PROSITE" id="PS51186">
    <property type="entry name" value="GNAT"/>
    <property type="match status" value="1"/>
</dbReference>
<dbReference type="EMBL" id="PVSZ01000022">
    <property type="protein sequence ID" value="PRT68465.1"/>
    <property type="molecule type" value="Genomic_DNA"/>
</dbReference>
<dbReference type="CDD" id="cd04301">
    <property type="entry name" value="NAT_SF"/>
    <property type="match status" value="1"/>
</dbReference>
<gene>
    <name evidence="4" type="ORF">C6A27_09770</name>
</gene>
<proteinExistence type="predicted"/>
<dbReference type="AlphaFoldDB" id="A0A2T0FXE3"/>
<name>A0A2T0FXE3_STRAP</name>
<dbReference type="InterPro" id="IPR000182">
    <property type="entry name" value="GNAT_dom"/>
</dbReference>
<reference evidence="4 5" key="1">
    <citation type="journal article" date="1993" name="J. Dent. Res.">
        <title>The isolation and characterization of milleri group streptococci from dental periapical abscesses.</title>
        <authorList>
            <person name="Fisher L.E."/>
            <person name="Russell R.R."/>
        </authorList>
    </citation>
    <scope>NUCLEOTIDE SEQUENCE [LARGE SCALE GENOMIC DNA]</scope>
    <source>
        <strain evidence="4 5">OUP21</strain>
    </source>
</reference>
<accession>A0A2T0FXE3</accession>
<dbReference type="InterPro" id="IPR050832">
    <property type="entry name" value="Bact_Acetyltransf"/>
</dbReference>
<keyword evidence="1 4" id="KW-0808">Transferase</keyword>